<dbReference type="RefSeq" id="WP_345556555.1">
    <property type="nucleotide sequence ID" value="NZ_BAABIK010000010.1"/>
</dbReference>
<dbReference type="Gene3D" id="3.90.1200.10">
    <property type="match status" value="1"/>
</dbReference>
<comment type="caution">
    <text evidence="1">The sequence shown here is derived from an EMBL/GenBank/DDBJ whole genome shotgun (WGS) entry which is preliminary data.</text>
</comment>
<organism evidence="1 2">
    <name type="scientific">Streptomonospora halophila</name>
    <dbReference type="NCBI Taxonomy" id="427369"/>
    <lineage>
        <taxon>Bacteria</taxon>
        <taxon>Bacillati</taxon>
        <taxon>Actinomycetota</taxon>
        <taxon>Actinomycetes</taxon>
        <taxon>Streptosporangiales</taxon>
        <taxon>Nocardiopsidaceae</taxon>
        <taxon>Streptomonospora</taxon>
    </lineage>
</organism>
<dbReference type="EMBL" id="BAABIK010000010">
    <property type="protein sequence ID" value="GAA4940429.1"/>
    <property type="molecule type" value="Genomic_DNA"/>
</dbReference>
<dbReference type="SUPFAM" id="SSF56112">
    <property type="entry name" value="Protein kinase-like (PK-like)"/>
    <property type="match status" value="1"/>
</dbReference>
<dbReference type="Pfam" id="PF04655">
    <property type="entry name" value="APH_6_hur"/>
    <property type="match status" value="1"/>
</dbReference>
<evidence type="ECO:0000313" key="2">
    <source>
        <dbReference type="Proteomes" id="UP001499993"/>
    </source>
</evidence>
<dbReference type="InterPro" id="IPR011009">
    <property type="entry name" value="Kinase-like_dom_sf"/>
</dbReference>
<gene>
    <name evidence="1" type="ORF">GCM10023224_22680</name>
</gene>
<protein>
    <submittedName>
        <fullName evidence="1">Aminoglycoside phosphotransferase family protein</fullName>
    </submittedName>
</protein>
<reference evidence="2" key="1">
    <citation type="journal article" date="2019" name="Int. J. Syst. Evol. Microbiol.">
        <title>The Global Catalogue of Microorganisms (GCM) 10K type strain sequencing project: providing services to taxonomists for standard genome sequencing and annotation.</title>
        <authorList>
            <consortium name="The Broad Institute Genomics Platform"/>
            <consortium name="The Broad Institute Genome Sequencing Center for Infectious Disease"/>
            <person name="Wu L."/>
            <person name="Ma J."/>
        </authorList>
    </citation>
    <scope>NUCLEOTIDE SEQUENCE [LARGE SCALE GENOMIC DNA]</scope>
    <source>
        <strain evidence="2">JCM 18123</strain>
    </source>
</reference>
<dbReference type="InterPro" id="IPR006748">
    <property type="entry name" value="NH2Glyco/OHUrea_AB-resist_kin"/>
</dbReference>
<accession>A0ABP9GHX7</accession>
<keyword evidence="2" id="KW-1185">Reference proteome</keyword>
<proteinExistence type="predicted"/>
<sequence>MKPLRRADGTAPDSLPESVARNIRALDGGPAWLKSLPETLADVQAAWDLALDSPFDGGSCSWAGPARTGSAERSVLKVSFPHREARGEAEALRFWDGAGAVRLLRASEDGFALLLEECRPGATLRDSPGEPEDLLAAGLHVLAWLWRRPPEPGLDLESLETVATDWAGLVEERHPRLRPGADPHLVRTAVDLLGSLPRTAERSVVLHGDFNPGNILAAERAPWLAIDPKPMVGDPGYDVWPLIMQIDPPMRLIDPLPALRRRFDTAAEILGEPADRLAAWSAARAVESAFDRYNIGSYPAGDAELAQAELLADVAGL</sequence>
<evidence type="ECO:0000313" key="1">
    <source>
        <dbReference type="EMBL" id="GAA4940429.1"/>
    </source>
</evidence>
<name>A0ABP9GHX7_9ACTN</name>
<dbReference type="Proteomes" id="UP001499993">
    <property type="component" value="Unassembled WGS sequence"/>
</dbReference>